<evidence type="ECO:0000313" key="1">
    <source>
        <dbReference type="EMBL" id="GEJ56942.1"/>
    </source>
</evidence>
<name>A0A7I9VKL0_9BACT</name>
<gene>
    <name evidence="1" type="ORF">AMYX_16830</name>
</gene>
<accession>A0A7I9VKL0</accession>
<reference evidence="2" key="1">
    <citation type="journal article" date="2020" name="Appl. Environ. Microbiol.">
        <title>Diazotrophic Anaeromyxobacter Isolates from Soils.</title>
        <authorList>
            <person name="Masuda Y."/>
            <person name="Yamanaka H."/>
            <person name="Xu Z.X."/>
            <person name="Shiratori Y."/>
            <person name="Aono T."/>
            <person name="Amachi S."/>
            <person name="Senoo K."/>
            <person name="Itoh H."/>
        </authorList>
    </citation>
    <scope>NUCLEOTIDE SEQUENCE [LARGE SCALE GENOMIC DNA]</scope>
    <source>
        <strain evidence="2">R267</strain>
    </source>
</reference>
<dbReference type="AlphaFoldDB" id="A0A7I9VKL0"/>
<keyword evidence="2" id="KW-1185">Reference proteome</keyword>
<organism evidence="1 2">
    <name type="scientific">Anaeromyxobacter diazotrophicus</name>
    <dbReference type="NCBI Taxonomy" id="2590199"/>
    <lineage>
        <taxon>Bacteria</taxon>
        <taxon>Pseudomonadati</taxon>
        <taxon>Myxococcota</taxon>
        <taxon>Myxococcia</taxon>
        <taxon>Myxococcales</taxon>
        <taxon>Cystobacterineae</taxon>
        <taxon>Anaeromyxobacteraceae</taxon>
        <taxon>Anaeromyxobacter</taxon>
    </lineage>
</organism>
<sequence>MSAVATGQQVISGPVATNVFAYEERTRQEVFINVAMASVPRVGEMVQVVNDVTGQQQRYTVKQVLWIPREHKAVLDLHLLAWGS</sequence>
<protein>
    <submittedName>
        <fullName evidence="1">Uncharacterized protein</fullName>
    </submittedName>
</protein>
<proteinExistence type="predicted"/>
<comment type="caution">
    <text evidence="1">The sequence shown here is derived from an EMBL/GenBank/DDBJ whole genome shotgun (WGS) entry which is preliminary data.</text>
</comment>
<dbReference type="RefSeq" id="WP_176064403.1">
    <property type="nucleotide sequence ID" value="NZ_BJTG01000003.1"/>
</dbReference>
<evidence type="ECO:0000313" key="2">
    <source>
        <dbReference type="Proteomes" id="UP000503640"/>
    </source>
</evidence>
<dbReference type="Proteomes" id="UP000503640">
    <property type="component" value="Unassembled WGS sequence"/>
</dbReference>
<dbReference type="EMBL" id="BJTG01000003">
    <property type="protein sequence ID" value="GEJ56942.1"/>
    <property type="molecule type" value="Genomic_DNA"/>
</dbReference>